<evidence type="ECO:0000256" key="2">
    <source>
        <dbReference type="ARBA" id="ARBA00022533"/>
    </source>
</evidence>
<dbReference type="AlphaFoldDB" id="A0A1G2DFH0"/>
<dbReference type="InterPro" id="IPR000788">
    <property type="entry name" value="RNR_lg_C"/>
</dbReference>
<accession>A0A1G2DFH0</accession>
<name>A0A1G2DFH0_9BACT</name>
<dbReference type="NCBIfam" id="TIGR02506">
    <property type="entry name" value="NrdE_NrdA"/>
    <property type="match status" value="1"/>
</dbReference>
<protein>
    <recommendedName>
        <fullName evidence="10">Ribonucleoside-diphosphate reductase</fullName>
        <ecNumber evidence="10">1.17.4.1</ecNumber>
    </recommendedName>
</protein>
<keyword evidence="6 10" id="KW-0215">Deoxyribonucleotide synthesis</keyword>
<dbReference type="Gene3D" id="3.20.70.20">
    <property type="match status" value="1"/>
</dbReference>
<keyword evidence="4 9" id="KW-0067">ATP-binding</keyword>
<dbReference type="InterPro" id="IPR013509">
    <property type="entry name" value="RNR_lsu_N"/>
</dbReference>
<proteinExistence type="inferred from homology"/>
<dbReference type="UniPathway" id="UPA00326"/>
<feature type="domain" description="ATP-cone" evidence="11">
    <location>
        <begin position="111"/>
        <end position="201"/>
    </location>
</feature>
<evidence type="ECO:0000256" key="8">
    <source>
        <dbReference type="ARBA" id="ARBA00047754"/>
    </source>
</evidence>
<evidence type="ECO:0000313" key="12">
    <source>
        <dbReference type="EMBL" id="OGZ12359.1"/>
    </source>
</evidence>
<evidence type="ECO:0000313" key="13">
    <source>
        <dbReference type="Proteomes" id="UP000178099"/>
    </source>
</evidence>
<evidence type="ECO:0000256" key="9">
    <source>
        <dbReference type="PROSITE-ProRule" id="PRU00492"/>
    </source>
</evidence>
<comment type="function">
    <text evidence="7 10">Provides the precursors necessary for DNA synthesis. Catalyzes the biosynthesis of deoxyribonucleotides from the corresponding ribonucleotides.</text>
</comment>
<dbReference type="Pfam" id="PF02867">
    <property type="entry name" value="Ribonuc_red_lgC"/>
    <property type="match status" value="1"/>
</dbReference>
<dbReference type="GO" id="GO:0005524">
    <property type="term" value="F:ATP binding"/>
    <property type="evidence" value="ECO:0007669"/>
    <property type="project" value="UniProtKB-UniRule"/>
</dbReference>
<evidence type="ECO:0000256" key="5">
    <source>
        <dbReference type="ARBA" id="ARBA00023002"/>
    </source>
</evidence>
<reference evidence="12 13" key="1">
    <citation type="journal article" date="2016" name="Nat. Commun.">
        <title>Thousands of microbial genomes shed light on interconnected biogeochemical processes in an aquifer system.</title>
        <authorList>
            <person name="Anantharaman K."/>
            <person name="Brown C.T."/>
            <person name="Hug L.A."/>
            <person name="Sharon I."/>
            <person name="Castelle C.J."/>
            <person name="Probst A.J."/>
            <person name="Thomas B.C."/>
            <person name="Singh A."/>
            <person name="Wilkins M.J."/>
            <person name="Karaoz U."/>
            <person name="Brodie E.L."/>
            <person name="Williams K.H."/>
            <person name="Hubbard S.S."/>
            <person name="Banfield J.F."/>
        </authorList>
    </citation>
    <scope>NUCLEOTIDE SEQUENCE [LARGE SCALE GENOMIC DNA]</scope>
</reference>
<dbReference type="SUPFAM" id="SSF48168">
    <property type="entry name" value="R1 subunit of ribonucleotide reductase, N-terminal domain"/>
    <property type="match status" value="1"/>
</dbReference>
<gene>
    <name evidence="12" type="ORF">A3D67_00025</name>
</gene>
<dbReference type="GO" id="GO:0005971">
    <property type="term" value="C:ribonucleoside-diphosphate reductase complex"/>
    <property type="evidence" value="ECO:0007669"/>
    <property type="project" value="TreeGrafter"/>
</dbReference>
<dbReference type="InterPro" id="IPR005144">
    <property type="entry name" value="ATP-cone_dom"/>
</dbReference>
<dbReference type="InterPro" id="IPR039718">
    <property type="entry name" value="Rrm1"/>
</dbReference>
<dbReference type="NCBIfam" id="NF005544">
    <property type="entry name" value="PRK07207.1"/>
    <property type="match status" value="1"/>
</dbReference>
<dbReference type="Pfam" id="PF03477">
    <property type="entry name" value="ATP-cone"/>
    <property type="match status" value="1"/>
</dbReference>
<dbReference type="PANTHER" id="PTHR11573:SF6">
    <property type="entry name" value="RIBONUCLEOSIDE-DIPHOSPHATE REDUCTASE LARGE SUBUNIT"/>
    <property type="match status" value="1"/>
</dbReference>
<dbReference type="EC" id="1.17.4.1" evidence="10"/>
<comment type="catalytic activity">
    <reaction evidence="8 10">
        <text>a 2'-deoxyribonucleoside 5'-diphosphate + [thioredoxin]-disulfide + H2O = a ribonucleoside 5'-diphosphate + [thioredoxin]-dithiol</text>
        <dbReference type="Rhea" id="RHEA:23252"/>
        <dbReference type="Rhea" id="RHEA-COMP:10698"/>
        <dbReference type="Rhea" id="RHEA-COMP:10700"/>
        <dbReference type="ChEBI" id="CHEBI:15377"/>
        <dbReference type="ChEBI" id="CHEBI:29950"/>
        <dbReference type="ChEBI" id="CHEBI:50058"/>
        <dbReference type="ChEBI" id="CHEBI:57930"/>
        <dbReference type="ChEBI" id="CHEBI:73316"/>
        <dbReference type="EC" id="1.17.4.1"/>
    </reaction>
</comment>
<dbReference type="PROSITE" id="PS51161">
    <property type="entry name" value="ATP_CONE"/>
    <property type="match status" value="2"/>
</dbReference>
<dbReference type="EMBL" id="MHLN01000006">
    <property type="protein sequence ID" value="OGZ12359.1"/>
    <property type="molecule type" value="Genomic_DNA"/>
</dbReference>
<dbReference type="PANTHER" id="PTHR11573">
    <property type="entry name" value="RIBONUCLEOSIDE-DIPHOSPHATE REDUCTASE LARGE CHAIN"/>
    <property type="match status" value="1"/>
</dbReference>
<feature type="domain" description="ATP-cone" evidence="11">
    <location>
        <begin position="2"/>
        <end position="95"/>
    </location>
</feature>
<evidence type="ECO:0000256" key="7">
    <source>
        <dbReference type="ARBA" id="ARBA00024942"/>
    </source>
</evidence>
<evidence type="ECO:0000259" key="11">
    <source>
        <dbReference type="PROSITE" id="PS51161"/>
    </source>
</evidence>
<evidence type="ECO:0000256" key="10">
    <source>
        <dbReference type="RuleBase" id="RU003410"/>
    </source>
</evidence>
<dbReference type="GO" id="GO:0009263">
    <property type="term" value="P:deoxyribonucleotide biosynthetic process"/>
    <property type="evidence" value="ECO:0007669"/>
    <property type="project" value="UniProtKB-KW"/>
</dbReference>
<dbReference type="SUPFAM" id="SSF51998">
    <property type="entry name" value="PFL-like glycyl radical enzymes"/>
    <property type="match status" value="1"/>
</dbReference>
<keyword evidence="2" id="KW-0021">Allosteric enzyme</keyword>
<organism evidence="12 13">
    <name type="scientific">Candidatus Lloydbacteria bacterium RIFCSPHIGHO2_02_FULL_51_22</name>
    <dbReference type="NCBI Taxonomy" id="1798663"/>
    <lineage>
        <taxon>Bacteria</taxon>
        <taxon>Candidatus Lloydiibacteriota</taxon>
    </lineage>
</organism>
<dbReference type="FunFam" id="3.20.70.20:FF:000009">
    <property type="entry name" value="Ribonucleoside-diphosphate reductase"/>
    <property type="match status" value="1"/>
</dbReference>
<dbReference type="PROSITE" id="PS00089">
    <property type="entry name" value="RIBORED_LARGE"/>
    <property type="match status" value="1"/>
</dbReference>
<evidence type="ECO:0000256" key="6">
    <source>
        <dbReference type="ARBA" id="ARBA00023116"/>
    </source>
</evidence>
<comment type="similarity">
    <text evidence="1 10">Belongs to the ribonucleoside diphosphate reductase large chain family.</text>
</comment>
<dbReference type="CDD" id="cd01679">
    <property type="entry name" value="RNR_I"/>
    <property type="match status" value="1"/>
</dbReference>
<dbReference type="Pfam" id="PF00317">
    <property type="entry name" value="Ribonuc_red_lgN"/>
    <property type="match status" value="1"/>
</dbReference>
<dbReference type="Proteomes" id="UP000178099">
    <property type="component" value="Unassembled WGS sequence"/>
</dbReference>
<sequence length="929" mass="105578">MLEIKKRNGNIVPFDAGKIATAIAKAFTALNEPLPEDALLDMTKDIVRTLEDRFPEQVPSVEHVQDFVELALMKAGFLRVAKNYIVYRYEHTKIRTEKKREFLERIETKGFTVRTRNGSDEIFSEEKVREVLAVFIKGHESMIDTDLVLTQLKYDLYEGITTDEIARSLTLVMRSMIERDPAYSKVAARMLLARMYVDVFGHGYDTARLSEEHSKIFMRNIKDAVTRNLLDVRMFDFDLVKLGSALQLENDDLFEYMGLEILVSRYCMEDTEAKKPLETPQMFWMRIAMGLSLNEPKEKRTGTALEFYDVLSNFYYTPGGRTLFQAGAVKAQLSNCFLNVVPDSLDAIFKSFSDNAQYLKWSGGTGTAWSKVRATGSFIKGTGVGSQGVVPFLKIANDINISINRSGKRRGAGCVYLETWHLDIEDFLELRKNTGDERRRTHDINTANWIPDLFMKRVREGGEWTLFSPSDTPDLPELYGKKFEEQYEKYEAMVERGEIKLYKRISAVDLWKKMLAMLFETGHPWITWKDPSNIRSPQDHVGVIHNSNLCTEITLNTSTDETAVCTIGSLNFAKFIHEGTFDKDLIARVTETAMRMLDNVIDLNYYPTEDALRGNMRHRPVGLGIRGYHDALYLLGIHFDSPEALDFADESMEIVAYNVILASSKLAKEKGTYETYKGSKWDRGIFPQDTIVLLAKEREEEVNLPTNGKLDWTPVREHVKKYGMRNSNTMAIAPTASTANLVGCIPCVEPIYKNIYVKSNKEGDFVVVNKYLVDDLKMLGLWSDGMLNNIKYHDGSIQEIAEIPTDLKRKHKEVFEIDGRWLIEAAARRGRWIDQSQSLNIFYSGSSGRELSELYFLAWKLGLKTTYYLRTLGASQVEKASVSTAEFGTTHMRQKTVIPTESPKSKIAPAFLAKVAAGEAIGICESCEA</sequence>
<keyword evidence="5 10" id="KW-0560">Oxidoreductase</keyword>
<keyword evidence="3 9" id="KW-0547">Nucleotide-binding</keyword>
<evidence type="ECO:0000256" key="4">
    <source>
        <dbReference type="ARBA" id="ARBA00022840"/>
    </source>
</evidence>
<evidence type="ECO:0000256" key="3">
    <source>
        <dbReference type="ARBA" id="ARBA00022741"/>
    </source>
</evidence>
<dbReference type="PRINTS" id="PR01183">
    <property type="entry name" value="RIBORDTASEM1"/>
</dbReference>
<dbReference type="GO" id="GO:0004748">
    <property type="term" value="F:ribonucleoside-diphosphate reductase activity, thioredoxin disulfide as acceptor"/>
    <property type="evidence" value="ECO:0007669"/>
    <property type="project" value="UniProtKB-EC"/>
</dbReference>
<dbReference type="InterPro" id="IPR008926">
    <property type="entry name" value="RNR_R1-su_N"/>
</dbReference>
<comment type="caution">
    <text evidence="12">The sequence shown here is derived from an EMBL/GenBank/DDBJ whole genome shotgun (WGS) entry which is preliminary data.</text>
</comment>
<dbReference type="InterPro" id="IPR013346">
    <property type="entry name" value="NrdE_NrdA_C"/>
</dbReference>
<evidence type="ECO:0000256" key="1">
    <source>
        <dbReference type="ARBA" id="ARBA00010406"/>
    </source>
</evidence>